<keyword evidence="2" id="KW-1185">Reference proteome</keyword>
<accession>A0A8J2R6G5</accession>
<reference evidence="1" key="1">
    <citation type="submission" date="2021-09" db="EMBL/GenBank/DDBJ databases">
        <authorList>
            <person name="Martin H S."/>
        </authorList>
    </citation>
    <scope>NUCLEOTIDE SEQUENCE</scope>
</reference>
<protein>
    <submittedName>
        <fullName evidence="1">(African queen) hypothetical protein</fullName>
    </submittedName>
</protein>
<name>A0A8J2R6G5_9NEOP</name>
<comment type="caution">
    <text evidence="1">The sequence shown here is derived from an EMBL/GenBank/DDBJ whole genome shotgun (WGS) entry which is preliminary data.</text>
</comment>
<dbReference type="Proteomes" id="UP000789524">
    <property type="component" value="Unassembled WGS sequence"/>
</dbReference>
<dbReference type="AlphaFoldDB" id="A0A8J2R6G5"/>
<evidence type="ECO:0000313" key="1">
    <source>
        <dbReference type="EMBL" id="CAG9571756.1"/>
    </source>
</evidence>
<proteinExistence type="predicted"/>
<gene>
    <name evidence="1" type="ORF">DCHRY22_LOCUS9851</name>
</gene>
<dbReference type="OrthoDB" id="10049726at2759"/>
<dbReference type="EMBL" id="CAKASE010000067">
    <property type="protein sequence ID" value="CAG9571756.1"/>
    <property type="molecule type" value="Genomic_DNA"/>
</dbReference>
<sequence length="209" mass="23907">MAQSPQALTQGRLLGHGNICLRCGRSLAAQVSHALHKNTIRESRIYNVIQEWIIPCDIEATSHICHKCWMAADRASVQMTWGPSTSLGQDSPQIVEPHEEDLPDVSPNAGVSSNQAVPSIILSEYMRAIETERRCFIEGCRGTERYRVQLTTHKMLFNEYKYYIPQNNRLCAQHLVIEAWDLLDSLTSNYVQTFTERHIYDMMSLRVNK</sequence>
<organism evidence="1 2">
    <name type="scientific">Danaus chrysippus</name>
    <name type="common">African queen</name>
    <dbReference type="NCBI Taxonomy" id="151541"/>
    <lineage>
        <taxon>Eukaryota</taxon>
        <taxon>Metazoa</taxon>
        <taxon>Ecdysozoa</taxon>
        <taxon>Arthropoda</taxon>
        <taxon>Hexapoda</taxon>
        <taxon>Insecta</taxon>
        <taxon>Pterygota</taxon>
        <taxon>Neoptera</taxon>
        <taxon>Endopterygota</taxon>
        <taxon>Lepidoptera</taxon>
        <taxon>Glossata</taxon>
        <taxon>Ditrysia</taxon>
        <taxon>Papilionoidea</taxon>
        <taxon>Nymphalidae</taxon>
        <taxon>Danainae</taxon>
        <taxon>Danaini</taxon>
        <taxon>Danaina</taxon>
        <taxon>Danaus</taxon>
        <taxon>Anosia</taxon>
    </lineage>
</organism>
<evidence type="ECO:0000313" key="2">
    <source>
        <dbReference type="Proteomes" id="UP000789524"/>
    </source>
</evidence>